<dbReference type="SUPFAM" id="SSF69118">
    <property type="entry name" value="AhpD-like"/>
    <property type="match status" value="1"/>
</dbReference>
<dbReference type="PANTHER" id="PTHR34846">
    <property type="entry name" value="4-CARBOXYMUCONOLACTONE DECARBOXYLASE FAMILY PROTEIN (AFU_ORTHOLOGUE AFUA_6G11590)"/>
    <property type="match status" value="1"/>
</dbReference>
<evidence type="ECO:0000313" key="2">
    <source>
        <dbReference type="EMBL" id="SJZ31190.1"/>
    </source>
</evidence>
<reference evidence="3" key="1">
    <citation type="submission" date="2017-02" db="EMBL/GenBank/DDBJ databases">
        <authorList>
            <person name="Varghese N."/>
            <person name="Submissions S."/>
        </authorList>
    </citation>
    <scope>NUCLEOTIDE SEQUENCE [LARGE SCALE GENOMIC DNA]</scope>
    <source>
        <strain evidence="3">ATCC 27094</strain>
    </source>
</reference>
<dbReference type="OrthoDB" id="4704294at2"/>
<dbReference type="Pfam" id="PF02627">
    <property type="entry name" value="CMD"/>
    <property type="match status" value="1"/>
</dbReference>
<keyword evidence="2" id="KW-0560">Oxidoreductase</keyword>
<name>A0A1T4JLY1_9HYPH</name>
<dbReference type="STRING" id="225324.SAMN02745126_00150"/>
<dbReference type="Gene3D" id="1.20.1290.10">
    <property type="entry name" value="AhpD-like"/>
    <property type="match status" value="1"/>
</dbReference>
<keyword evidence="3" id="KW-1185">Reference proteome</keyword>
<dbReference type="AlphaFoldDB" id="A0A1T4JLY1"/>
<dbReference type="EMBL" id="FUWJ01000001">
    <property type="protein sequence ID" value="SJZ31190.1"/>
    <property type="molecule type" value="Genomic_DNA"/>
</dbReference>
<gene>
    <name evidence="2" type="ORF">SAMN02745126_00150</name>
</gene>
<dbReference type="Proteomes" id="UP000190092">
    <property type="component" value="Unassembled WGS sequence"/>
</dbReference>
<proteinExistence type="predicted"/>
<organism evidence="2 3">
    <name type="scientific">Enhydrobacter aerosaccus</name>
    <dbReference type="NCBI Taxonomy" id="225324"/>
    <lineage>
        <taxon>Bacteria</taxon>
        <taxon>Pseudomonadati</taxon>
        <taxon>Pseudomonadota</taxon>
        <taxon>Alphaproteobacteria</taxon>
        <taxon>Hyphomicrobiales</taxon>
        <taxon>Enhydrobacter</taxon>
    </lineage>
</organism>
<accession>A0A1T4JLY1</accession>
<protein>
    <submittedName>
        <fullName evidence="2">Alkylhydroperoxidase family enzyme, contains CxxC motif</fullName>
    </submittedName>
</protein>
<keyword evidence="2" id="KW-0575">Peroxidase</keyword>
<evidence type="ECO:0000259" key="1">
    <source>
        <dbReference type="Pfam" id="PF02627"/>
    </source>
</evidence>
<dbReference type="GO" id="GO:0051920">
    <property type="term" value="F:peroxiredoxin activity"/>
    <property type="evidence" value="ECO:0007669"/>
    <property type="project" value="InterPro"/>
</dbReference>
<dbReference type="PANTHER" id="PTHR34846:SF11">
    <property type="entry name" value="4-CARBOXYMUCONOLACTONE DECARBOXYLASE FAMILY PROTEIN (AFU_ORTHOLOGUE AFUA_6G11590)"/>
    <property type="match status" value="1"/>
</dbReference>
<dbReference type="InterPro" id="IPR003779">
    <property type="entry name" value="CMD-like"/>
</dbReference>
<feature type="domain" description="Carboxymuconolactone decarboxylase-like" evidence="1">
    <location>
        <begin position="39"/>
        <end position="122"/>
    </location>
</feature>
<evidence type="ECO:0000313" key="3">
    <source>
        <dbReference type="Proteomes" id="UP000190092"/>
    </source>
</evidence>
<sequence>MVARVEMLSVDQAKAVARECGIRESMASLSVYRTLLRHPQLAAAVNHLLTTLLFTGNKLDVRLRELLIMRIGWITGAKYEWTQHWHFAARVGLPPEDVLAVRDWRSSTRLGAADRAVLAAVDDTLGHGKISDSVWAECVRHVGSSEQMLEMVIAIGNWNMFAQLLRSLEIPLEEGVKGWPPDGKIPEGGDA</sequence>
<dbReference type="InterPro" id="IPR029032">
    <property type="entry name" value="AhpD-like"/>
</dbReference>